<dbReference type="Proteomes" id="UP001354989">
    <property type="component" value="Plasmid pPP1"/>
</dbReference>
<reference evidence="1 2" key="1">
    <citation type="submission" date="2021-12" db="EMBL/GenBank/DDBJ databases">
        <title>Genome sequencing of bacteria with rrn-lacking chromosome and rrn-plasmid.</title>
        <authorList>
            <person name="Anda M."/>
            <person name="Iwasaki W."/>
        </authorList>
    </citation>
    <scope>NUCLEOTIDE SEQUENCE [LARGE SCALE GENOMIC DNA]</scope>
    <source>
        <strain evidence="1 2">NBRC 101262</strain>
        <plasmid evidence="1 2">pPP1</plasmid>
    </source>
</reference>
<evidence type="ECO:0008006" key="3">
    <source>
        <dbReference type="Google" id="ProtNLM"/>
    </source>
</evidence>
<protein>
    <recommendedName>
        <fullName evidence="3">HTH cro/C1-type domain-containing protein</fullName>
    </recommendedName>
</protein>
<evidence type="ECO:0000313" key="1">
    <source>
        <dbReference type="EMBL" id="BDD00719.1"/>
    </source>
</evidence>
<accession>A0ABN6LGV4</accession>
<geneLocation type="plasmid" evidence="1 2">
    <name>pPP1</name>
</geneLocation>
<gene>
    <name evidence="1" type="ORF">PEPS_29990</name>
</gene>
<dbReference type="RefSeq" id="WP_338398524.1">
    <property type="nucleotide sequence ID" value="NZ_AP025293.1"/>
</dbReference>
<dbReference type="EMBL" id="AP025293">
    <property type="protein sequence ID" value="BDD00719.1"/>
    <property type="molecule type" value="Genomic_DNA"/>
</dbReference>
<name>A0ABN6LGV4_9BACT</name>
<sequence>MKNHIGKIIREKWGCEPILTNEKLKELGITKQRFTRILKNEGRPLKPEELINIAKWLEVKVEALIDQHS</sequence>
<organism evidence="1 2">
    <name type="scientific">Persicobacter psychrovividus</name>
    <dbReference type="NCBI Taxonomy" id="387638"/>
    <lineage>
        <taxon>Bacteria</taxon>
        <taxon>Pseudomonadati</taxon>
        <taxon>Bacteroidota</taxon>
        <taxon>Cytophagia</taxon>
        <taxon>Cytophagales</taxon>
        <taxon>Persicobacteraceae</taxon>
        <taxon>Persicobacter</taxon>
    </lineage>
</organism>
<keyword evidence="2" id="KW-1185">Reference proteome</keyword>
<evidence type="ECO:0000313" key="2">
    <source>
        <dbReference type="Proteomes" id="UP001354989"/>
    </source>
</evidence>
<keyword evidence="1" id="KW-0614">Plasmid</keyword>
<proteinExistence type="predicted"/>